<feature type="domain" description="Protein kinase" evidence="2">
    <location>
        <begin position="31"/>
        <end position="103"/>
    </location>
</feature>
<feature type="binding site" evidence="1">
    <location>
        <position position="60"/>
    </location>
    <ligand>
        <name>ATP</name>
        <dbReference type="ChEBI" id="CHEBI:30616"/>
    </ligand>
</feature>
<evidence type="ECO:0000313" key="4">
    <source>
        <dbReference type="Proteomes" id="UP000265703"/>
    </source>
</evidence>
<evidence type="ECO:0000256" key="1">
    <source>
        <dbReference type="PROSITE-ProRule" id="PRU10141"/>
    </source>
</evidence>
<dbReference type="GO" id="GO:0004672">
    <property type="term" value="F:protein kinase activity"/>
    <property type="evidence" value="ECO:0007669"/>
    <property type="project" value="InterPro"/>
</dbReference>
<dbReference type="InterPro" id="IPR000719">
    <property type="entry name" value="Prot_kinase_dom"/>
</dbReference>
<dbReference type="OrthoDB" id="10261027at2759"/>
<evidence type="ECO:0000313" key="3">
    <source>
        <dbReference type="EMBL" id="RIA89401.1"/>
    </source>
</evidence>
<dbReference type="InterPro" id="IPR017441">
    <property type="entry name" value="Protein_kinase_ATP_BS"/>
</dbReference>
<keyword evidence="1" id="KW-0547">Nucleotide-binding</keyword>
<dbReference type="PROSITE" id="PS00107">
    <property type="entry name" value="PROTEIN_KINASE_ATP"/>
    <property type="match status" value="1"/>
</dbReference>
<dbReference type="InterPro" id="IPR011009">
    <property type="entry name" value="Kinase-like_dom_sf"/>
</dbReference>
<gene>
    <name evidence="3" type="ORF">C1645_200703</name>
</gene>
<comment type="caution">
    <text evidence="3">The sequence shown here is derived from an EMBL/GenBank/DDBJ whole genome shotgun (WGS) entry which is preliminary data.</text>
</comment>
<evidence type="ECO:0000259" key="2">
    <source>
        <dbReference type="PROSITE" id="PS50011"/>
    </source>
</evidence>
<sequence length="103" mass="12130">MSYNDNTNMWVNWIEEAISEKHIKHYDYKHFVNIQEIGSGNFGKVFRANWKDSEQHLALKSFSNVDNITVRELVHELELQREVAFHSNIINFYGITTSDQGIQ</sequence>
<proteinExistence type="predicted"/>
<dbReference type="AlphaFoldDB" id="A0A397T2M3"/>
<keyword evidence="1" id="KW-0067">ATP-binding</keyword>
<accession>A0A397T2M3</accession>
<dbReference type="GO" id="GO:0005524">
    <property type="term" value="F:ATP binding"/>
    <property type="evidence" value="ECO:0007669"/>
    <property type="project" value="UniProtKB-UniRule"/>
</dbReference>
<dbReference type="EMBL" id="QKYT01000221">
    <property type="protein sequence ID" value="RIA89401.1"/>
    <property type="molecule type" value="Genomic_DNA"/>
</dbReference>
<dbReference type="Pfam" id="PF00069">
    <property type="entry name" value="Pkinase"/>
    <property type="match status" value="1"/>
</dbReference>
<keyword evidence="4" id="KW-1185">Reference proteome</keyword>
<protein>
    <recommendedName>
        <fullName evidence="2">Protein kinase domain-containing protein</fullName>
    </recommendedName>
</protein>
<dbReference type="PROSITE" id="PS50011">
    <property type="entry name" value="PROTEIN_KINASE_DOM"/>
    <property type="match status" value="1"/>
</dbReference>
<organism evidence="3 4">
    <name type="scientific">Glomus cerebriforme</name>
    <dbReference type="NCBI Taxonomy" id="658196"/>
    <lineage>
        <taxon>Eukaryota</taxon>
        <taxon>Fungi</taxon>
        <taxon>Fungi incertae sedis</taxon>
        <taxon>Mucoromycota</taxon>
        <taxon>Glomeromycotina</taxon>
        <taxon>Glomeromycetes</taxon>
        <taxon>Glomerales</taxon>
        <taxon>Glomeraceae</taxon>
        <taxon>Glomus</taxon>
    </lineage>
</organism>
<reference evidence="3 4" key="1">
    <citation type="submission" date="2018-06" db="EMBL/GenBank/DDBJ databases">
        <title>Comparative genomics reveals the genomic features of Rhizophagus irregularis, R. cerebriforme, R. diaphanum and Gigaspora rosea, and their symbiotic lifestyle signature.</title>
        <authorList>
            <person name="Morin E."/>
            <person name="San Clemente H."/>
            <person name="Chen E.C.H."/>
            <person name="De La Providencia I."/>
            <person name="Hainaut M."/>
            <person name="Kuo A."/>
            <person name="Kohler A."/>
            <person name="Murat C."/>
            <person name="Tang N."/>
            <person name="Roy S."/>
            <person name="Loubradou J."/>
            <person name="Henrissat B."/>
            <person name="Grigoriev I.V."/>
            <person name="Corradi N."/>
            <person name="Roux C."/>
            <person name="Martin F.M."/>
        </authorList>
    </citation>
    <scope>NUCLEOTIDE SEQUENCE [LARGE SCALE GENOMIC DNA]</scope>
    <source>
        <strain evidence="3 4">DAOM 227022</strain>
    </source>
</reference>
<name>A0A397T2M3_9GLOM</name>
<dbReference type="Proteomes" id="UP000265703">
    <property type="component" value="Unassembled WGS sequence"/>
</dbReference>
<dbReference type="SUPFAM" id="SSF56112">
    <property type="entry name" value="Protein kinase-like (PK-like)"/>
    <property type="match status" value="1"/>
</dbReference>
<dbReference type="Gene3D" id="3.30.200.20">
    <property type="entry name" value="Phosphorylase Kinase, domain 1"/>
    <property type="match status" value="1"/>
</dbReference>